<gene>
    <name evidence="1" type="ORF">MYCFIDRAFT_169397</name>
</gene>
<sequence length="117" mass="13025">MLLVAIKHSDTLNVIAMHHAMMEAAEAVSWQDNKPNLLLSHFSSFHSTFSCLLSSSSWRFQAAVHNTSPVSLRSLCHRSAQPPVRTVSCFLSIHLAVCVLRLHEIELRTPLHAALTD</sequence>
<name>N1Q7I3_PSEFD</name>
<dbReference type="AlphaFoldDB" id="N1Q7I3"/>
<organism evidence="1 2">
    <name type="scientific">Pseudocercospora fijiensis (strain CIRAD86)</name>
    <name type="common">Black leaf streak disease fungus</name>
    <name type="synonym">Mycosphaerella fijiensis</name>
    <dbReference type="NCBI Taxonomy" id="383855"/>
    <lineage>
        <taxon>Eukaryota</taxon>
        <taxon>Fungi</taxon>
        <taxon>Dikarya</taxon>
        <taxon>Ascomycota</taxon>
        <taxon>Pezizomycotina</taxon>
        <taxon>Dothideomycetes</taxon>
        <taxon>Dothideomycetidae</taxon>
        <taxon>Mycosphaerellales</taxon>
        <taxon>Mycosphaerellaceae</taxon>
        <taxon>Pseudocercospora</taxon>
    </lineage>
</organism>
<dbReference type="RefSeq" id="XP_007920990.1">
    <property type="nucleotide sequence ID" value="XM_007922799.1"/>
</dbReference>
<evidence type="ECO:0000313" key="2">
    <source>
        <dbReference type="Proteomes" id="UP000016932"/>
    </source>
</evidence>
<dbReference type="VEuPathDB" id="FungiDB:MYCFIDRAFT_169397"/>
<dbReference type="GeneID" id="19332360"/>
<accession>N1Q7I3</accession>
<evidence type="ECO:0000313" key="1">
    <source>
        <dbReference type="EMBL" id="EME87601.1"/>
    </source>
</evidence>
<dbReference type="KEGG" id="pfj:MYCFIDRAFT_169397"/>
<reference evidence="1 2" key="1">
    <citation type="journal article" date="2012" name="PLoS Pathog.">
        <title>Diverse lifestyles and strategies of plant pathogenesis encoded in the genomes of eighteen Dothideomycetes fungi.</title>
        <authorList>
            <person name="Ohm R.A."/>
            <person name="Feau N."/>
            <person name="Henrissat B."/>
            <person name="Schoch C.L."/>
            <person name="Horwitz B.A."/>
            <person name="Barry K.W."/>
            <person name="Condon B.J."/>
            <person name="Copeland A.C."/>
            <person name="Dhillon B."/>
            <person name="Glaser F."/>
            <person name="Hesse C.N."/>
            <person name="Kosti I."/>
            <person name="LaButti K."/>
            <person name="Lindquist E.A."/>
            <person name="Lucas S."/>
            <person name="Salamov A.A."/>
            <person name="Bradshaw R.E."/>
            <person name="Ciuffetti L."/>
            <person name="Hamelin R.C."/>
            <person name="Kema G.H.J."/>
            <person name="Lawrence C."/>
            <person name="Scott J.A."/>
            <person name="Spatafora J.W."/>
            <person name="Turgeon B.G."/>
            <person name="de Wit P.J.G.M."/>
            <person name="Zhong S."/>
            <person name="Goodwin S.B."/>
            <person name="Grigoriev I.V."/>
        </authorList>
    </citation>
    <scope>NUCLEOTIDE SEQUENCE [LARGE SCALE GENOMIC DNA]</scope>
    <source>
        <strain evidence="1 2">CIRAD86</strain>
    </source>
</reference>
<dbReference type="Proteomes" id="UP000016932">
    <property type="component" value="Unassembled WGS sequence"/>
</dbReference>
<proteinExistence type="predicted"/>
<protein>
    <submittedName>
        <fullName evidence="1">Uncharacterized protein</fullName>
    </submittedName>
</protein>
<keyword evidence="2" id="KW-1185">Reference proteome</keyword>
<dbReference type="HOGENOM" id="CLU_2085814_0_0_1"/>
<dbReference type="EMBL" id="KB446555">
    <property type="protein sequence ID" value="EME87601.1"/>
    <property type="molecule type" value="Genomic_DNA"/>
</dbReference>